<evidence type="ECO:0000256" key="1">
    <source>
        <dbReference type="SAM" id="SignalP"/>
    </source>
</evidence>
<dbReference type="RefSeq" id="WP_065320358.1">
    <property type="nucleotide sequence ID" value="NZ_CP017477.1"/>
</dbReference>
<dbReference type="AlphaFoldDB" id="A0A1B8TQU0"/>
<dbReference type="Pfam" id="PF09697">
    <property type="entry name" value="Porph_ging"/>
    <property type="match status" value="1"/>
</dbReference>
<accession>A0A1B8TQU0</accession>
<proteinExistence type="predicted"/>
<dbReference type="OrthoDB" id="1068986at2"/>
<feature type="signal peptide" evidence="1">
    <location>
        <begin position="1"/>
        <end position="18"/>
    </location>
</feature>
<dbReference type="EMBL" id="LSFM01000025">
    <property type="protein sequence ID" value="OBY62003.1"/>
    <property type="molecule type" value="Genomic_DNA"/>
</dbReference>
<dbReference type="STRING" id="1774273.LPB03_14730"/>
<keyword evidence="3" id="KW-1185">Reference proteome</keyword>
<evidence type="ECO:0000313" key="3">
    <source>
        <dbReference type="Proteomes" id="UP000092584"/>
    </source>
</evidence>
<dbReference type="KEGG" id="pob:LPB03_14730"/>
<reference evidence="3" key="1">
    <citation type="submission" date="2016-02" db="EMBL/GenBank/DDBJ databases">
        <authorList>
            <person name="Shin S.-K."/>
            <person name="Yi H."/>
            <person name="Kim E."/>
        </authorList>
    </citation>
    <scope>NUCLEOTIDE SEQUENCE [LARGE SCALE GENOMIC DNA]</scope>
    <source>
        <strain evidence="3">LPB0003</strain>
    </source>
</reference>
<dbReference type="NCBIfam" id="TIGR01200">
    <property type="entry name" value="GLPGLI"/>
    <property type="match status" value="1"/>
</dbReference>
<sequence length="279" mass="31793">MKSIFTLFIAFLTITTFAQKDFQGKATYMSKTSVDMDNFGGGQMSEQQKKQMMERMKNFLEKTYILSFNKNESSFKEEAKLDAPGTQGSRWGSSNGQGSIYKNLKERKIIEDVEMFSKRFLIVEDMEQPKWELGTETKKIGNYTCYKATMVKVDKSVDFGSIFGRRGRGNQQEKDSTKATEKEDVKTLEVTAWYTPQLPVSSGPDSYWGLPGLILELNAGRTTMLCTEIVLNPSDALEIDKPTKGKEVTRDEYNVIIKEKTDELKERFQNNRGGGRGRF</sequence>
<gene>
    <name evidence="2" type="ORF">LPB3_14575</name>
</gene>
<dbReference type="InterPro" id="IPR005901">
    <property type="entry name" value="GLPGLI"/>
</dbReference>
<name>A0A1B8TQU0_9FLAO</name>
<protein>
    <submittedName>
        <fullName evidence="2">Ribonuclease Z</fullName>
    </submittedName>
</protein>
<dbReference type="Proteomes" id="UP000092584">
    <property type="component" value="Unassembled WGS sequence"/>
</dbReference>
<organism evidence="2 3">
    <name type="scientific">Polaribacter vadi</name>
    <dbReference type="NCBI Taxonomy" id="1774273"/>
    <lineage>
        <taxon>Bacteria</taxon>
        <taxon>Pseudomonadati</taxon>
        <taxon>Bacteroidota</taxon>
        <taxon>Flavobacteriia</taxon>
        <taxon>Flavobacteriales</taxon>
        <taxon>Flavobacteriaceae</taxon>
    </lineage>
</organism>
<keyword evidence="1" id="KW-0732">Signal</keyword>
<feature type="chain" id="PRO_5008615419" evidence="1">
    <location>
        <begin position="19"/>
        <end position="279"/>
    </location>
</feature>
<comment type="caution">
    <text evidence="2">The sequence shown here is derived from an EMBL/GenBank/DDBJ whole genome shotgun (WGS) entry which is preliminary data.</text>
</comment>
<evidence type="ECO:0000313" key="2">
    <source>
        <dbReference type="EMBL" id="OBY62003.1"/>
    </source>
</evidence>